<evidence type="ECO:0000256" key="7">
    <source>
        <dbReference type="RuleBase" id="RU363032"/>
    </source>
</evidence>
<evidence type="ECO:0000256" key="5">
    <source>
        <dbReference type="ARBA" id="ARBA00022989"/>
    </source>
</evidence>
<evidence type="ECO:0000256" key="3">
    <source>
        <dbReference type="ARBA" id="ARBA00022475"/>
    </source>
</evidence>
<proteinExistence type="inferred from homology"/>
<dbReference type="InterPro" id="IPR045621">
    <property type="entry name" value="BPD_transp_1_N"/>
</dbReference>
<dbReference type="PANTHER" id="PTHR43163:SF2">
    <property type="entry name" value="ABC TRANSPORTER PERMEASE PROTEIN"/>
    <property type="match status" value="1"/>
</dbReference>
<evidence type="ECO:0000256" key="2">
    <source>
        <dbReference type="ARBA" id="ARBA00022448"/>
    </source>
</evidence>
<dbReference type="CDD" id="cd06261">
    <property type="entry name" value="TM_PBP2"/>
    <property type="match status" value="1"/>
</dbReference>
<comment type="caution">
    <text evidence="9">The sequence shown here is derived from an EMBL/GenBank/DDBJ whole genome shotgun (WGS) entry which is preliminary data.</text>
</comment>
<dbReference type="RefSeq" id="WP_250911756.1">
    <property type="nucleotide sequence ID" value="NZ_JAMXLX010000006.1"/>
</dbReference>
<dbReference type="AlphaFoldDB" id="A0AAJ1BYX0"/>
<evidence type="ECO:0000256" key="1">
    <source>
        <dbReference type="ARBA" id="ARBA00004651"/>
    </source>
</evidence>
<dbReference type="Pfam" id="PF19300">
    <property type="entry name" value="BPD_transp_1_N"/>
    <property type="match status" value="1"/>
</dbReference>
<feature type="transmembrane region" description="Helical" evidence="7">
    <location>
        <begin position="100"/>
        <end position="121"/>
    </location>
</feature>
<dbReference type="PANTHER" id="PTHR43163">
    <property type="entry name" value="DIPEPTIDE TRANSPORT SYSTEM PERMEASE PROTEIN DPPB-RELATED"/>
    <property type="match status" value="1"/>
</dbReference>
<evidence type="ECO:0000259" key="8">
    <source>
        <dbReference type="PROSITE" id="PS50928"/>
    </source>
</evidence>
<keyword evidence="5 7" id="KW-1133">Transmembrane helix</keyword>
<protein>
    <submittedName>
        <fullName evidence="9">ABC transporter permease</fullName>
    </submittedName>
</protein>
<keyword evidence="2 7" id="KW-0813">Transport</keyword>
<dbReference type="EMBL" id="JAMXLX010000006">
    <property type="protein sequence ID" value="MCO5958749.1"/>
    <property type="molecule type" value="Genomic_DNA"/>
</dbReference>
<feature type="transmembrane region" description="Helical" evidence="7">
    <location>
        <begin position="242"/>
        <end position="262"/>
    </location>
</feature>
<reference evidence="9" key="1">
    <citation type="submission" date="2022-06" db="EMBL/GenBank/DDBJ databases">
        <authorList>
            <person name="Sun Q."/>
        </authorList>
    </citation>
    <scope>NUCLEOTIDE SEQUENCE</scope>
    <source>
        <strain evidence="9">S101</strain>
    </source>
</reference>
<comment type="similarity">
    <text evidence="7">Belongs to the binding-protein-dependent transport system permease family.</text>
</comment>
<keyword evidence="4 7" id="KW-0812">Transmembrane</keyword>
<name>A0AAJ1BYX0_9HYPH</name>
<accession>A0AAJ1BYX0</accession>
<dbReference type="SUPFAM" id="SSF161098">
    <property type="entry name" value="MetI-like"/>
    <property type="match status" value="1"/>
</dbReference>
<keyword evidence="3" id="KW-1003">Cell membrane</keyword>
<dbReference type="GO" id="GO:0055085">
    <property type="term" value="P:transmembrane transport"/>
    <property type="evidence" value="ECO:0007669"/>
    <property type="project" value="InterPro"/>
</dbReference>
<organism evidence="9 10">
    <name type="scientific">Ciceribacter sichuanensis</name>
    <dbReference type="NCBI Taxonomy" id="2949647"/>
    <lineage>
        <taxon>Bacteria</taxon>
        <taxon>Pseudomonadati</taxon>
        <taxon>Pseudomonadota</taxon>
        <taxon>Alphaproteobacteria</taxon>
        <taxon>Hyphomicrobiales</taxon>
        <taxon>Rhizobiaceae</taxon>
        <taxon>Ciceribacter</taxon>
    </lineage>
</organism>
<dbReference type="InterPro" id="IPR000515">
    <property type="entry name" value="MetI-like"/>
</dbReference>
<evidence type="ECO:0000313" key="9">
    <source>
        <dbReference type="EMBL" id="MCO5958749.1"/>
    </source>
</evidence>
<sequence length="327" mass="35999">MFSFLLRRLLQSAIVMLAVALIAFLMFRYIGDPVAQMVGQETSLTERAELRQQLGLNDPVPVQFVTFVGRILQGDFGLSYQMGQPVDTLLATRLPATLELSFMALIMASVLGVPMGVYTGLHPKSWLSRTLMIVSLAGVSLPTFFIGIMLILVFGVELGWLPTFGRGDVVELGWWSTGLLSVSGWKSILMPAFTLGLFQLTFIMRLIRSEMLEVLRADYIRFARARGLRNSSIHFGHALKNTLVPVMTIAGLQLGSIIAFGIITESVFQWPGIGLLFLQAISTADIPIMSTYLLLVAAIFVIINLIVDLLYYAVDPRLRADNASGGH</sequence>
<dbReference type="PROSITE" id="PS50928">
    <property type="entry name" value="ABC_TM1"/>
    <property type="match status" value="1"/>
</dbReference>
<comment type="subcellular location">
    <subcellularLocation>
        <location evidence="1 7">Cell membrane</location>
        <topology evidence="1 7">Multi-pass membrane protein</topology>
    </subcellularLocation>
</comment>
<dbReference type="InterPro" id="IPR035906">
    <property type="entry name" value="MetI-like_sf"/>
</dbReference>
<dbReference type="Proteomes" id="UP001155380">
    <property type="component" value="Unassembled WGS sequence"/>
</dbReference>
<evidence type="ECO:0000313" key="10">
    <source>
        <dbReference type="Proteomes" id="UP001155380"/>
    </source>
</evidence>
<dbReference type="Gene3D" id="1.10.3720.10">
    <property type="entry name" value="MetI-like"/>
    <property type="match status" value="1"/>
</dbReference>
<feature type="transmembrane region" description="Helical" evidence="7">
    <location>
        <begin position="133"/>
        <end position="156"/>
    </location>
</feature>
<feature type="transmembrane region" description="Helical" evidence="7">
    <location>
        <begin position="188"/>
        <end position="207"/>
    </location>
</feature>
<dbReference type="Pfam" id="PF00528">
    <property type="entry name" value="BPD_transp_1"/>
    <property type="match status" value="1"/>
</dbReference>
<keyword evidence="6 7" id="KW-0472">Membrane</keyword>
<evidence type="ECO:0000256" key="6">
    <source>
        <dbReference type="ARBA" id="ARBA00023136"/>
    </source>
</evidence>
<feature type="transmembrane region" description="Helical" evidence="7">
    <location>
        <begin position="293"/>
        <end position="314"/>
    </location>
</feature>
<feature type="transmembrane region" description="Helical" evidence="7">
    <location>
        <begin position="12"/>
        <end position="30"/>
    </location>
</feature>
<feature type="domain" description="ABC transmembrane type-1" evidence="8">
    <location>
        <begin position="94"/>
        <end position="311"/>
    </location>
</feature>
<dbReference type="GO" id="GO:0005886">
    <property type="term" value="C:plasma membrane"/>
    <property type="evidence" value="ECO:0007669"/>
    <property type="project" value="UniProtKB-SubCell"/>
</dbReference>
<evidence type="ECO:0000256" key="4">
    <source>
        <dbReference type="ARBA" id="ARBA00022692"/>
    </source>
</evidence>
<gene>
    <name evidence="9" type="ORF">NBH21_18380</name>
</gene>